<reference evidence="13 14" key="1">
    <citation type="submission" date="2011-02" db="EMBL/GenBank/DDBJ databases">
        <authorList>
            <person name="Nelson K.E."/>
            <person name="Sutton G."/>
            <person name="Torralba M."/>
            <person name="Durkin S."/>
            <person name="Harkins D."/>
            <person name="Montgomery R."/>
            <person name="Ziemer C."/>
            <person name="Klaassens E."/>
            <person name="Ocuiv P."/>
            <person name="Morrison M."/>
        </authorList>
    </citation>
    <scope>NUCLEOTIDE SEQUENCE [LARGE SCALE GENOMIC DNA]</scope>
    <source>
        <strain evidence="13 14">8</strain>
    </source>
</reference>
<keyword evidence="5" id="KW-0067">ATP-binding</keyword>
<evidence type="ECO:0000256" key="3">
    <source>
        <dbReference type="ARBA" id="ARBA00022692"/>
    </source>
</evidence>
<dbReference type="FunFam" id="3.40.50.1000:FF:000028">
    <property type="entry name" value="Calcium-transporting P-type ATPase, putative"/>
    <property type="match status" value="1"/>
</dbReference>
<evidence type="ECO:0000256" key="11">
    <source>
        <dbReference type="SAM" id="Phobius"/>
    </source>
</evidence>
<dbReference type="Proteomes" id="UP000004259">
    <property type="component" value="Unassembled WGS sequence"/>
</dbReference>
<dbReference type="InterPro" id="IPR036412">
    <property type="entry name" value="HAD-like_sf"/>
</dbReference>
<evidence type="ECO:0000256" key="5">
    <source>
        <dbReference type="ARBA" id="ARBA00022840"/>
    </source>
</evidence>
<feature type="transmembrane region" description="Helical" evidence="11">
    <location>
        <begin position="685"/>
        <end position="707"/>
    </location>
</feature>
<dbReference type="eggNOG" id="COG0474">
    <property type="taxonomic scope" value="Bacteria"/>
</dbReference>
<dbReference type="NCBIfam" id="TIGR01494">
    <property type="entry name" value="ATPase_P-type"/>
    <property type="match status" value="3"/>
</dbReference>
<dbReference type="SFLD" id="SFLDF00027">
    <property type="entry name" value="p-type_atpase"/>
    <property type="match status" value="1"/>
</dbReference>
<dbReference type="Pfam" id="PF00122">
    <property type="entry name" value="E1-E2_ATPase"/>
    <property type="match status" value="1"/>
</dbReference>
<evidence type="ECO:0000256" key="7">
    <source>
        <dbReference type="ARBA" id="ARBA00022967"/>
    </source>
</evidence>
<dbReference type="SMART" id="SM00831">
    <property type="entry name" value="Cation_ATPase_N"/>
    <property type="match status" value="1"/>
</dbReference>
<comment type="subcellular location">
    <subcellularLocation>
        <location evidence="1">Membrane</location>
        <topology evidence="1">Multi-pass membrane protein</topology>
    </subcellularLocation>
</comment>
<organism evidence="13 14">
    <name type="scientific">Ruminococcus albus 8</name>
    <dbReference type="NCBI Taxonomy" id="246199"/>
    <lineage>
        <taxon>Bacteria</taxon>
        <taxon>Bacillati</taxon>
        <taxon>Bacillota</taxon>
        <taxon>Clostridia</taxon>
        <taxon>Eubacteriales</taxon>
        <taxon>Oscillospiraceae</taxon>
        <taxon>Ruminococcus</taxon>
    </lineage>
</organism>
<accession>E9SCU1</accession>
<feature type="transmembrane region" description="Helical" evidence="11">
    <location>
        <begin position="776"/>
        <end position="795"/>
    </location>
</feature>
<evidence type="ECO:0000256" key="4">
    <source>
        <dbReference type="ARBA" id="ARBA00022741"/>
    </source>
</evidence>
<keyword evidence="14" id="KW-1185">Reference proteome</keyword>
<feature type="transmembrane region" description="Helical" evidence="11">
    <location>
        <begin position="274"/>
        <end position="298"/>
    </location>
</feature>
<keyword evidence="7" id="KW-1278">Translocase</keyword>
<keyword evidence="6" id="KW-0460">Magnesium</keyword>
<dbReference type="Gene3D" id="1.20.1110.10">
    <property type="entry name" value="Calcium-transporting ATPase, transmembrane domain"/>
    <property type="match status" value="1"/>
</dbReference>
<dbReference type="Pfam" id="PF00690">
    <property type="entry name" value="Cation_ATPase_N"/>
    <property type="match status" value="1"/>
</dbReference>
<feature type="transmembrane region" description="Helical" evidence="11">
    <location>
        <begin position="81"/>
        <end position="97"/>
    </location>
</feature>
<dbReference type="FunFam" id="1.20.1110.10:FF:000065">
    <property type="entry name" value="Sarcoplasmic/endoplasmic reticulum calcium ATPase 1"/>
    <property type="match status" value="1"/>
</dbReference>
<dbReference type="Gene3D" id="3.40.1110.10">
    <property type="entry name" value="Calcium-transporting ATPase, cytoplasmic domain N"/>
    <property type="match status" value="1"/>
</dbReference>
<keyword evidence="4" id="KW-0547">Nucleotide-binding</keyword>
<feature type="transmembrane region" description="Helical" evidence="11">
    <location>
        <begin position="746"/>
        <end position="769"/>
    </location>
</feature>
<dbReference type="OrthoDB" id="9760364at2"/>
<dbReference type="PRINTS" id="PR00120">
    <property type="entry name" value="HATPASE"/>
</dbReference>
<dbReference type="InterPro" id="IPR001757">
    <property type="entry name" value="P_typ_ATPase"/>
</dbReference>
<keyword evidence="3 11" id="KW-0812">Transmembrane</keyword>
<evidence type="ECO:0000256" key="6">
    <source>
        <dbReference type="ARBA" id="ARBA00022842"/>
    </source>
</evidence>
<dbReference type="SUPFAM" id="SSF81665">
    <property type="entry name" value="Calcium ATPase, transmembrane domain M"/>
    <property type="match status" value="1"/>
</dbReference>
<feature type="transmembrane region" description="Helical" evidence="11">
    <location>
        <begin position="815"/>
        <end position="836"/>
    </location>
</feature>
<dbReference type="SUPFAM" id="SSF56784">
    <property type="entry name" value="HAD-like"/>
    <property type="match status" value="1"/>
</dbReference>
<dbReference type="Pfam" id="PF00689">
    <property type="entry name" value="Cation_ATPase_C"/>
    <property type="match status" value="1"/>
</dbReference>
<feature type="transmembrane region" description="Helical" evidence="11">
    <location>
        <begin position="52"/>
        <end position="75"/>
    </location>
</feature>
<protein>
    <submittedName>
        <fullName evidence="13">Putative calcium-translocating P-type ATPase, PMCA-type</fullName>
    </submittedName>
</protein>
<evidence type="ECO:0000259" key="12">
    <source>
        <dbReference type="SMART" id="SM00831"/>
    </source>
</evidence>
<dbReference type="InterPro" id="IPR008250">
    <property type="entry name" value="ATPase_P-typ_transduc_dom_A_sf"/>
</dbReference>
<dbReference type="PROSITE" id="PS00154">
    <property type="entry name" value="ATPASE_E1_E2"/>
    <property type="match status" value="1"/>
</dbReference>
<dbReference type="SUPFAM" id="SSF81660">
    <property type="entry name" value="Metal cation-transporting ATPase, ATP-binding domain N"/>
    <property type="match status" value="1"/>
</dbReference>
<evidence type="ECO:0000313" key="14">
    <source>
        <dbReference type="Proteomes" id="UP000004259"/>
    </source>
</evidence>
<dbReference type="PANTHER" id="PTHR42861">
    <property type="entry name" value="CALCIUM-TRANSPORTING ATPASE"/>
    <property type="match status" value="1"/>
</dbReference>
<evidence type="ECO:0000256" key="1">
    <source>
        <dbReference type="ARBA" id="ARBA00004141"/>
    </source>
</evidence>
<evidence type="ECO:0000256" key="8">
    <source>
        <dbReference type="ARBA" id="ARBA00022989"/>
    </source>
</evidence>
<dbReference type="RefSeq" id="WP_002849905.1">
    <property type="nucleotide sequence ID" value="NZ_ADKM02000085.1"/>
</dbReference>
<gene>
    <name evidence="13" type="ORF">CUS_6695</name>
</gene>
<dbReference type="SFLD" id="SFLDG00002">
    <property type="entry name" value="C1.7:_P-type_atpase_like"/>
    <property type="match status" value="1"/>
</dbReference>
<dbReference type="PRINTS" id="PR00119">
    <property type="entry name" value="CATATPASE"/>
</dbReference>
<dbReference type="InterPro" id="IPR004014">
    <property type="entry name" value="ATPase_P-typ_cation-transptr_N"/>
</dbReference>
<dbReference type="Gene3D" id="2.70.150.10">
    <property type="entry name" value="Calcium-transporting ATPase, cytoplasmic transduction domain A"/>
    <property type="match status" value="1"/>
</dbReference>
<keyword evidence="9 11" id="KW-0472">Membrane</keyword>
<dbReference type="Pfam" id="PF13246">
    <property type="entry name" value="Cation_ATPase"/>
    <property type="match status" value="1"/>
</dbReference>
<feature type="transmembrane region" description="Helical" evidence="11">
    <location>
        <begin position="848"/>
        <end position="869"/>
    </location>
</feature>
<dbReference type="AlphaFoldDB" id="E9SCU1"/>
<evidence type="ECO:0000313" key="13">
    <source>
        <dbReference type="EMBL" id="EGC02875.1"/>
    </source>
</evidence>
<proteinExistence type="inferred from homology"/>
<feature type="domain" description="Cation-transporting P-type ATPase N-terminal" evidence="12">
    <location>
        <begin position="3"/>
        <end position="77"/>
    </location>
</feature>
<comment type="caution">
    <text evidence="13">The sequence shown here is derived from an EMBL/GenBank/DDBJ whole genome shotgun (WGS) entry which is preliminary data.</text>
</comment>
<dbReference type="GO" id="GO:0016887">
    <property type="term" value="F:ATP hydrolysis activity"/>
    <property type="evidence" value="ECO:0007669"/>
    <property type="project" value="InterPro"/>
</dbReference>
<dbReference type="EMBL" id="ADKM02000085">
    <property type="protein sequence ID" value="EGC02875.1"/>
    <property type="molecule type" value="Genomic_DNA"/>
</dbReference>
<dbReference type="InterPro" id="IPR023299">
    <property type="entry name" value="ATPase_P-typ_cyto_dom_N"/>
</dbReference>
<dbReference type="Gene3D" id="3.40.50.1000">
    <property type="entry name" value="HAD superfamily/HAD-like"/>
    <property type="match status" value="1"/>
</dbReference>
<dbReference type="STRING" id="246199.CUS_6695"/>
<dbReference type="InterPro" id="IPR059000">
    <property type="entry name" value="ATPase_P-type_domA"/>
</dbReference>
<feature type="transmembrane region" description="Helical" evidence="11">
    <location>
        <begin position="244"/>
        <end position="262"/>
    </location>
</feature>
<dbReference type="InterPro" id="IPR023298">
    <property type="entry name" value="ATPase_P-typ_TM_dom_sf"/>
</dbReference>
<dbReference type="InterPro" id="IPR006068">
    <property type="entry name" value="ATPase_P-typ_cation-transptr_C"/>
</dbReference>
<evidence type="ECO:0000256" key="10">
    <source>
        <dbReference type="ARBA" id="ARBA00048694"/>
    </source>
</evidence>
<keyword evidence="8 11" id="KW-1133">Transmembrane helix</keyword>
<dbReference type="SUPFAM" id="SSF81653">
    <property type="entry name" value="Calcium ATPase, transduction domain A"/>
    <property type="match status" value="1"/>
</dbReference>
<dbReference type="GO" id="GO:0005524">
    <property type="term" value="F:ATP binding"/>
    <property type="evidence" value="ECO:0007669"/>
    <property type="project" value="UniProtKB-KW"/>
</dbReference>
<sequence>MLGILEQSLEHAAPKMSQSERRGLTSAEAEHRLSEDGANLLGGKKKKGPLKIFVGQFHDVMVMILLGAMVVSVLLGQYTDAVPIIAVVVINAFLGFIQEYRCEKTLEKLEAMTAPTARVYRDGVLKKLPAEKLVCGDVFAVEAGDKIPADGYIISCKALCCDEAILTGEAEPARKQPRRDEVDFSSLNKEYMAYMGTVVTKGTAIIETTATGKRTQMGRVSVMLDSIGEELTPLQKKLAELGRTLAVICIVICFIVFIAGLLRGEPLLDMAMTGITIAIAAIPEGLPAAVTIALSLAVRKMLKRNALVHRLHSVETLGCASVICTDKTGTVTQNKMKVTTLTDAEGTPISADELPAELPDAIRELLTCGAVCSNAELVENSPSLLKGKNSLPRFTANGDPTECAIVTAAAEAGIRADTLELTRQDEIPFDSESRSMTVICRDRAGQVISYKKGSADVIINECTAALSSAGVKPFVSAEKLAVLRQGDTLAAEGLRVLAFCKIEGGRTVFLGLMGMQDPPRPEAAAAVRQCQRAGIRTVMITGDHKLTAAAIARQVGIMKQGSLVLTGAELDAITDERLTEIIDNCAVFARVTPAHKLRIVKAFKAKGHICAMTGDGVNDAPAVKEADIGVSMGIQGTEVTKQAADIILLDDNFATLVSAVEDGRTIYANIRKFVRYMISSNIGEVVTMFGGIMMGLPMVMLPAQILLVNLVTDSLPAVALGLEPPEKSVMERKPRKESDSFFSGGLLWRMLLRGILIGICTLATFTVLLKAGEPLSAARTGALITLVLSQLIHVFECKSEEKTLFTVPHFNNGFLLFAVTASAAALFAGIYIPVLGKIFSTAVPDLRCLILSVCSAFSVPVLSGSVWSAKKLGRRSTFDMPAKE</sequence>
<comment type="catalytic activity">
    <reaction evidence="10">
        <text>Ca(2+)(in) + ATP + H2O = Ca(2+)(out) + ADP + phosphate + H(+)</text>
        <dbReference type="Rhea" id="RHEA:18105"/>
        <dbReference type="ChEBI" id="CHEBI:15377"/>
        <dbReference type="ChEBI" id="CHEBI:15378"/>
        <dbReference type="ChEBI" id="CHEBI:29108"/>
        <dbReference type="ChEBI" id="CHEBI:30616"/>
        <dbReference type="ChEBI" id="CHEBI:43474"/>
        <dbReference type="ChEBI" id="CHEBI:456216"/>
        <dbReference type="EC" id="7.2.2.10"/>
    </reaction>
</comment>
<comment type="similarity">
    <text evidence="2">Belongs to the cation transport ATPase (P-type) (TC 3.A.3) family. Type IIA subfamily.</text>
</comment>
<name>E9SCU1_RUMAL</name>
<dbReference type="SFLD" id="SFLDS00003">
    <property type="entry name" value="Haloacid_Dehalogenase"/>
    <property type="match status" value="1"/>
</dbReference>
<evidence type="ECO:0000256" key="2">
    <source>
        <dbReference type="ARBA" id="ARBA00005675"/>
    </source>
</evidence>
<evidence type="ECO:0000256" key="9">
    <source>
        <dbReference type="ARBA" id="ARBA00023136"/>
    </source>
</evidence>
<dbReference type="GO" id="GO:0005388">
    <property type="term" value="F:P-type calcium transporter activity"/>
    <property type="evidence" value="ECO:0007669"/>
    <property type="project" value="UniProtKB-EC"/>
</dbReference>
<dbReference type="InterPro" id="IPR023214">
    <property type="entry name" value="HAD_sf"/>
</dbReference>
<dbReference type="InterPro" id="IPR018303">
    <property type="entry name" value="ATPase_P-typ_P_site"/>
</dbReference>
<dbReference type="GO" id="GO:0016020">
    <property type="term" value="C:membrane"/>
    <property type="evidence" value="ECO:0007669"/>
    <property type="project" value="UniProtKB-SubCell"/>
</dbReference>
<dbReference type="InterPro" id="IPR044492">
    <property type="entry name" value="P_typ_ATPase_HD_dom"/>
</dbReference>